<dbReference type="Proteomes" id="UP001158416">
    <property type="component" value="Unassembled WGS sequence"/>
</dbReference>
<sequence>MSDAENVISRINNTPCSVTKNASSTYNIAKGEIGERLIREILDAWGTFYFSIEQNKHTMPKWISEIGGKRPDFLAFAGDDNQIILIDSKFYKNYNGFFYLETVEITRYTNLINHLGDRGINVEVLFLFPIGGAAGHSFYAYSLNDAIESSELDIDNITNKQLKAETVFTL</sequence>
<evidence type="ECO:0000313" key="2">
    <source>
        <dbReference type="Proteomes" id="UP001158416"/>
    </source>
</evidence>
<evidence type="ECO:0000313" key="1">
    <source>
        <dbReference type="EMBL" id="MDH1321228.1"/>
    </source>
</evidence>
<comment type="caution">
    <text evidence="1">The sequence shown here is derived from an EMBL/GenBank/DDBJ whole genome shotgun (WGS) entry which is preliminary data.</text>
</comment>
<reference evidence="1" key="1">
    <citation type="submission" date="2022-09" db="EMBL/GenBank/DDBJ databases">
        <title>Intensive care unit water sources are persistently colonized with multi-drug resistant bacteria and are the site of extensive horizontal gene transfer of antibiotic resistance genes.</title>
        <authorList>
            <person name="Diorio-Toth L."/>
        </authorList>
    </citation>
    <scope>NUCLEOTIDE SEQUENCE</scope>
    <source>
        <strain evidence="1">GD03936</strain>
    </source>
</reference>
<name>A0AA42TRX5_9ENTR</name>
<protein>
    <submittedName>
        <fullName evidence="1">Uncharacterized protein</fullName>
    </submittedName>
</protein>
<dbReference type="AlphaFoldDB" id="A0AA42TRX5"/>
<dbReference type="EMBL" id="JAOCAP010000021">
    <property type="protein sequence ID" value="MDH1321228.1"/>
    <property type="molecule type" value="Genomic_DNA"/>
</dbReference>
<dbReference type="RefSeq" id="WP_280030383.1">
    <property type="nucleotide sequence ID" value="NZ_JAOCAP010000021.1"/>
</dbReference>
<proteinExistence type="predicted"/>
<organism evidence="1 2">
    <name type="scientific">Enterobacter bugandensis</name>
    <dbReference type="NCBI Taxonomy" id="881260"/>
    <lineage>
        <taxon>Bacteria</taxon>
        <taxon>Pseudomonadati</taxon>
        <taxon>Pseudomonadota</taxon>
        <taxon>Gammaproteobacteria</taxon>
        <taxon>Enterobacterales</taxon>
        <taxon>Enterobacteriaceae</taxon>
        <taxon>Enterobacter</taxon>
    </lineage>
</organism>
<gene>
    <name evidence="1" type="ORF">N5C39_22935</name>
</gene>
<accession>A0AA42TRX5</accession>